<dbReference type="GO" id="GO:0005102">
    <property type="term" value="F:signaling receptor binding"/>
    <property type="evidence" value="ECO:0007669"/>
    <property type="project" value="InterPro"/>
</dbReference>
<dbReference type="Pfam" id="PF00054">
    <property type="entry name" value="Laminin_G_1"/>
    <property type="match status" value="1"/>
</dbReference>
<dbReference type="InterPro" id="IPR000742">
    <property type="entry name" value="EGF"/>
</dbReference>
<evidence type="ECO:0000256" key="9">
    <source>
        <dbReference type="ARBA" id="ARBA00023054"/>
    </source>
</evidence>
<dbReference type="FunFam" id="2.10.25.10:FF:000033">
    <property type="entry name" value="Laminin subunit alpha 2"/>
    <property type="match status" value="1"/>
</dbReference>
<evidence type="ECO:0000256" key="1">
    <source>
        <dbReference type="ARBA" id="ARBA00002418"/>
    </source>
</evidence>
<dbReference type="PROSITE" id="PS01248">
    <property type="entry name" value="EGF_LAM_1"/>
    <property type="match status" value="6"/>
</dbReference>
<evidence type="ECO:0000256" key="13">
    <source>
        <dbReference type="PROSITE-ProRule" id="PRU00460"/>
    </source>
</evidence>
<sequence length="3262" mass="359915">MRGRMAPGRGPRPVLPLLVLLLASPAQAGLFPPYLNLATVARIWATATCGETDPQNPQPELYCKLAGGPSAPGSGFGIQGQSCDYCNASNPQKAHPASNAIDGSESWWQSPTLSLGMEYNQVNLTLDLGQVFQVAYILIKFANSPRPALWVLERSVDFGSTYTPWQYFASSAGLCMQQFGKEANQAITRDDDVLCVTDYSRVLPLENGEIVVSLINNRPNMKTVSFSDTLREFTRATNIRLRFLQTNSFFGHFSSSDPTITRRYYYSIKDINIGGRCFCNGHAEVCSTNNPKKRLQCECQHNTCGETCNTCCAGFHQKRWQPGTQQQNNECEACNCHGHSTDCYYDSNVEYQRRSLNKQNIREGGGVCINCEHNTAGVNCELCAEGYYRPHGVPVEAPHGCRPCQCDPEHADGCEQGSGRCHCKPNFRGDHCEECAVGYDNFPFCSRTPTTPVPTTSSEDSDAGNFTKGCDCDLQGVLPRICDDQGRCLCRLKVEGLRCDTCSAGFYSFPICLPCQCSALGSSRKTCNLVTGQCKCLPWTTGRRCDRCLSGASDFPHCQDFSSTCNPAGTINETPGHCQCKRHVKGPTCSVCKPLYWNLARENPNGCSECGCHEAGTLSGIRECGQANGNCYCKAHVTGDTCDICPNEFFGLEKQNYFGCKGCQCHLGGSFTSKCFEPFGLCLCLRHVSGDKCQSPEANHYFPDLHHMKYEIEDGTVPDGKIFRFGFDPLEFPKFSWRGYAQMSDIQKEITIKLDVGKSSLSLFRIILRYINPGTDAVSGHITVYPSEKKADVVQSKEIIFLPSKQPAFVTIPGNGSVHPFSITPGTWFATIKAQGVLLDFLVLLPKDYYEASALKVRVTQPCVTVGHPHENCLLYQNLPVTRFTCTPASEAKTFLLGGIQRPPALKKLSPEHPFMVHLNGDQIELHLWLRITKPGRYVVMLEYATETDRLLVLEVLFRALASIGRVNIYSCQYSFLCRSIVTDSRGRIAVYELSADTEMRLMVQGGQFLLYQVCVIPVQDFSTDYLKPQVHCIASYRLFGNPSVTCTCMAQETPPTALVLNVPTRQLSSSADSVSGFTLQAPQCQLTLRGILPKPGQYVFIVHFSQASHPSYPAQVSVDGKEQWTGSFQASFCPNLLGCLDKVVAQGQTEFDSSNREVTVTVKIPQDKSLELVRVLVVPAKNYSDQMLDKTVMDKSSEFITKCGGNSFYIDPDRVSWFCKGSARSLVAFYHDGALPCGCHPAGSTGQNCSPDGGQCPCQPNVIGRQCTLCAVGYYGFPHCLGGFSGPCECCSGLPDFTVLKTFQEVLCSASSCHKVAVRTCNCRGYPCEETTGRCHCKFASITGRQCDHCADGYYMFPECQPCDCNHAGTEPKVCDKETGACFCKENVKGKKCNECQENSFNLESDNPQGCVDCFCFGATNLSHLLMSCFCFQFTDMNGWYLETADGFPIHTKYLWFSSSVATDIQTMSDIHSAYWVAPASYLGDRVTSYGGYLSYQIKSHGSPEDMVLLERGPTVKLSVGIKDHFVPHPDQLYRGQIQNFRHAETGAPVVKENMMVLLSQLRKLSIRALYFTKTQRLSLSMVELDVLQDGYGEPASHVEKCDCPPGYAGDSCQTCAPGYYRDFRGLYTGTCMPCNCHGHSDRCLDLLGTCINCQHNTAGKHCERCKEGHYGNAAHGSCSVCPCPHTNSFATGCVVNGGRVRCICKPGYTGTQCERCAAGYFGNPQKFGGSCQPCNCNGNGQLGTCDPLTGDCMNQEPKDSIPAEECDDCDSCVVTLLNDLVTMSEELRLVKSQLQGLSASSGALEQIRHLETQAKDLRNQLLQYRSTISNHGSKMNGLEKELNSLNQEFETLQEKVQINSRKAQTLYNNVDRTIQSTKELDMKIKTVIQNVHTLLKQISGTGGGGNNLPSGDFSRELAEAERKLRELRNRSFGKYLREAEAEKTEAQLLLNRIKSWQQTHQVENNGLVKNIRDSLNDYEARLHNLRAMIQKAAAQAKQAAGLNHENERVLGTIKRQVKEMSSLQSEFAKYLSMADSALIQTNSMLELMDKDWKEYEKLAATLNEARQKLNDKVRELSRSSSHTSLVVDAEKYAQSLQEVAKQLEEIKRNASADELVRRAMDAATAYENILGAIQAAEDAANKATSASQSALQTVIKEDLPRKAKSLSSDSNKLLNEAKRTQKKLQQEISPALNNLQQTLNIMMVQRELIDSNLTSVRVDLRGIQRGDIDGTINGAKSLVRKANDITSEVLDGLSPIQTDLERIKENYGSAQSEDFNRALTSANKSVKKLSKKLPDVLSKIESINQQLLPLGNISDNVDRIRELIQQARDAANKVAVPMRFNGKSGVEVRLPNDLEDLKGYTSLSLFLQRPDLRENGGTEDMFVMYLGNKDASGDYIGMAVVDGQLTCVYNLGERVAELQVDQIVTESETREAVMDRVKFQRIYQYARLNYTKEATSAKPKAPQFHYMDSKTSNTLLNLDPENAVFYVGGYPPDFQLPSRLRFPPYKGCIELDDLNENVVSLYNFKKTFNLNTTEVEPCRRRKEESDKNYFEGTGYARVPTQPNAPFPTFGQTIQTTMDRGLLFFAENQDRFISLNIEDGSVMVRYKLDSGPPKEKGIRGTINNGKDHLILIKIGKTQKLMRINVGDQSIRVEGEIFDFSTYYLGGIPIAIRERFNISTPAFRGCMKNLKKTSGVVRLNDTVGVTKKCSEDWQLVRSASFSRGGHLSFTNLGLSSSDPFQASFGFQTYQPNGVLLNHQTRTSGLQVTLEDGHIELSTREGSSPIFKSPRTYMDGSLHHVSVISDNSGLLLLVDDQPLRRIQRLPATVNSPQSLRLGGSYFEGCISNVFIQRLSESPEVLDFASKSTKKDVSVGGCSLNKPPFLMLLKGSTKFNKARTFNINSSQESAERPVEAVGGARAITVGNVCDVVNLPSVLYKSEFAVDIRTTSSEGLVFYAGTKKSFMALYLLKGHLVFALGEEGKKLRLKSKETYNDGKWHTVVFGQDGRRGRLLVDGLRAQEGSLPGNSTSSPRAQVYLGWSPSGKPKNLPQNSFVGCLKNFQLGLKPLDSPSANFGVSPCLNGSLEEGIYFSQGGGHVILANSVPLEPGFKLTFSIRPRSLTGLLIHIGSQQGQHLSVYMEAGKVTASVDSGTGRMSTSLTPKQSLCDGQWHSVAVTMKQHILHLELDKDSSYTAGQLTFPPHSAQGSLHVGGVPANLKTLNLPVWRSFWGCLKNILVNHNPVPISKALEVQGSVSLSGCPGH</sequence>
<feature type="disulfide bond" evidence="13">
    <location>
        <begin position="1683"/>
        <end position="1695"/>
    </location>
</feature>
<dbReference type="PROSITE" id="PS00022">
    <property type="entry name" value="EGF_1"/>
    <property type="match status" value="1"/>
</dbReference>
<dbReference type="FunFam" id="2.10.25.10:FF:000034">
    <property type="entry name" value="Laminin subunit alpha 3"/>
    <property type="match status" value="1"/>
</dbReference>
<dbReference type="PANTHER" id="PTHR10574">
    <property type="entry name" value="NETRIN/LAMININ-RELATED"/>
    <property type="match status" value="1"/>
</dbReference>
<dbReference type="FunFam" id="2.10.25.10:FF:000069">
    <property type="entry name" value="Laminin subunit alpha 1"/>
    <property type="match status" value="1"/>
</dbReference>
<feature type="domain" description="Laminin G" evidence="16">
    <location>
        <begin position="2919"/>
        <end position="3079"/>
    </location>
</feature>
<dbReference type="EMBL" id="AAKN02020643">
    <property type="status" value="NOT_ANNOTATED_CDS"/>
    <property type="molecule type" value="Genomic_DNA"/>
</dbReference>
<dbReference type="Pfam" id="PF06009">
    <property type="entry name" value="Laminin_II"/>
    <property type="match status" value="1"/>
</dbReference>
<keyword evidence="21" id="KW-1185">Reference proteome</keyword>
<dbReference type="Ensembl" id="ENSCPOT00000007693.3">
    <property type="protein sequence ID" value="ENSCPOP00000006866.3"/>
    <property type="gene ID" value="ENSCPOG00000007620.4"/>
</dbReference>
<feature type="disulfide bond" evidence="13">
    <location>
        <begin position="633"/>
        <end position="642"/>
    </location>
</feature>
<feature type="domain" description="Laminin EGF-like" evidence="17">
    <location>
        <begin position="1636"/>
        <end position="1682"/>
    </location>
</feature>
<dbReference type="Pfam" id="PF02210">
    <property type="entry name" value="Laminin_G_2"/>
    <property type="match status" value="4"/>
</dbReference>
<dbReference type="GO" id="GO:0007155">
    <property type="term" value="P:cell adhesion"/>
    <property type="evidence" value="ECO:0007669"/>
    <property type="project" value="UniProtKB-KW"/>
</dbReference>
<gene>
    <name evidence="20" type="primary">LAMA3</name>
</gene>
<dbReference type="PRINTS" id="PR00011">
    <property type="entry name" value="EGFLAMININ"/>
</dbReference>
<dbReference type="Pfam" id="PF00053">
    <property type="entry name" value="EGF_laminin"/>
    <property type="match status" value="12"/>
</dbReference>
<dbReference type="GO" id="GO:0009887">
    <property type="term" value="P:animal organ morphogenesis"/>
    <property type="evidence" value="ECO:0007669"/>
    <property type="project" value="TreeGrafter"/>
</dbReference>
<feature type="disulfide bond" evidence="13">
    <location>
        <begin position="1259"/>
        <end position="1268"/>
    </location>
</feature>
<dbReference type="Pfam" id="PF00052">
    <property type="entry name" value="Laminin_B"/>
    <property type="match status" value="1"/>
</dbReference>
<dbReference type="FunFam" id="2.10.25.10:FF:000188">
    <property type="entry name" value="Laminin subunit gamma 2"/>
    <property type="match status" value="1"/>
</dbReference>
<dbReference type="FunFam" id="2.10.25.10:FF:000083">
    <property type="entry name" value="Laminin subunit alpha"/>
    <property type="match status" value="1"/>
</dbReference>
<dbReference type="InterPro" id="IPR009254">
    <property type="entry name" value="Laminin_aI"/>
</dbReference>
<evidence type="ECO:0000259" key="18">
    <source>
        <dbReference type="PROSITE" id="PS51115"/>
    </source>
</evidence>
<dbReference type="SMART" id="SM00136">
    <property type="entry name" value="LamNT"/>
    <property type="match status" value="1"/>
</dbReference>
<dbReference type="SMART" id="SM00180">
    <property type="entry name" value="EGF_Lam"/>
    <property type="match status" value="14"/>
</dbReference>
<keyword evidence="3" id="KW-0964">Secreted</keyword>
<reference evidence="20" key="3">
    <citation type="submission" date="2025-09" db="UniProtKB">
        <authorList>
            <consortium name="Ensembl"/>
        </authorList>
    </citation>
    <scope>IDENTIFICATION</scope>
    <source>
        <strain evidence="20">2N</strain>
    </source>
</reference>
<dbReference type="Gene3D" id="2.10.25.10">
    <property type="entry name" value="Laminin"/>
    <property type="match status" value="11"/>
</dbReference>
<feature type="domain" description="Laminin EGF-like" evidence="17">
    <location>
        <begin position="1238"/>
        <end position="1283"/>
    </location>
</feature>
<evidence type="ECO:0000256" key="15">
    <source>
        <dbReference type="SAM" id="SignalP"/>
    </source>
</evidence>
<dbReference type="FunFam" id="2.60.120.200:FF:000093">
    <property type="entry name" value="Laminin subunit alpha 3"/>
    <property type="match status" value="1"/>
</dbReference>
<feature type="disulfide bond" evidence="13">
    <location>
        <begin position="1655"/>
        <end position="1664"/>
    </location>
</feature>
<feature type="domain" description="Laminin EGF-like" evidence="17">
    <location>
        <begin position="1683"/>
        <end position="1735"/>
    </location>
</feature>
<feature type="domain" description="Laminin EGF-like" evidence="17">
    <location>
        <begin position="404"/>
        <end position="447"/>
    </location>
</feature>
<reference evidence="20" key="2">
    <citation type="submission" date="2025-08" db="UniProtKB">
        <authorList>
            <consortium name="Ensembl"/>
        </authorList>
    </citation>
    <scope>IDENTIFICATION</scope>
    <source>
        <strain evidence="20">2N</strain>
    </source>
</reference>
<dbReference type="InParanoid" id="H0VAI3"/>
<keyword evidence="9 14" id="KW-0175">Coiled coil</keyword>
<keyword evidence="8" id="KW-0130">Cell adhesion</keyword>
<dbReference type="eggNOG" id="KOG1836">
    <property type="taxonomic scope" value="Eukaryota"/>
</dbReference>
<dbReference type="InterPro" id="IPR056863">
    <property type="entry name" value="LMN_ATRN_NET-like_EGF"/>
</dbReference>
<feature type="domain" description="Laminin G" evidence="16">
    <location>
        <begin position="3086"/>
        <end position="3259"/>
    </location>
</feature>
<feature type="domain" description="Laminin IV type A" evidence="18">
    <location>
        <begin position="1436"/>
        <end position="1602"/>
    </location>
</feature>
<dbReference type="GO" id="GO:0005201">
    <property type="term" value="F:extracellular matrix structural constituent"/>
    <property type="evidence" value="ECO:0007669"/>
    <property type="project" value="TreeGrafter"/>
</dbReference>
<dbReference type="GO" id="GO:0007411">
    <property type="term" value="P:axon guidance"/>
    <property type="evidence" value="ECO:0007669"/>
    <property type="project" value="TreeGrafter"/>
</dbReference>
<evidence type="ECO:0000256" key="3">
    <source>
        <dbReference type="ARBA" id="ARBA00022525"/>
    </source>
</evidence>
<dbReference type="CDD" id="cd00055">
    <property type="entry name" value="EGF_Lam"/>
    <property type="match status" value="14"/>
</dbReference>
<dbReference type="GO" id="GO:0045995">
    <property type="term" value="P:regulation of embryonic development"/>
    <property type="evidence" value="ECO:0007669"/>
    <property type="project" value="InterPro"/>
</dbReference>
<evidence type="ECO:0000259" key="16">
    <source>
        <dbReference type="PROSITE" id="PS50025"/>
    </source>
</evidence>
<evidence type="ECO:0000256" key="11">
    <source>
        <dbReference type="ARBA" id="ARBA00023180"/>
    </source>
</evidence>
<dbReference type="FunFam" id="2.60.120.260:FF:000092">
    <property type="entry name" value="Laminin subunit alpha-3"/>
    <property type="match status" value="1"/>
</dbReference>
<evidence type="ECO:0000256" key="7">
    <source>
        <dbReference type="ARBA" id="ARBA00022869"/>
    </source>
</evidence>
<feature type="disulfide bond" evidence="13">
    <location>
        <begin position="1385"/>
        <end position="1394"/>
    </location>
</feature>
<feature type="disulfide bond" evidence="13">
    <location>
        <begin position="1240"/>
        <end position="1257"/>
    </location>
</feature>
<feature type="domain" description="Laminin EGF-like" evidence="17">
    <location>
        <begin position="610"/>
        <end position="662"/>
    </location>
</feature>
<comment type="caution">
    <text evidence="13">Lacks conserved residue(s) required for the propagation of feature annotation.</text>
</comment>
<dbReference type="SMART" id="SM00181">
    <property type="entry name" value="EGF"/>
    <property type="match status" value="6"/>
</dbReference>
<feature type="domain" description="Laminin G" evidence="16">
    <location>
        <begin position="2547"/>
        <end position="2709"/>
    </location>
</feature>
<feature type="disulfide bond" evidence="13">
    <location>
        <begin position="423"/>
        <end position="432"/>
    </location>
</feature>
<dbReference type="GO" id="GO:0035987">
    <property type="term" value="P:endodermal cell differentiation"/>
    <property type="evidence" value="ECO:0007669"/>
    <property type="project" value="Ensembl"/>
</dbReference>
<evidence type="ECO:0000256" key="4">
    <source>
        <dbReference type="ARBA" id="ARBA00022530"/>
    </source>
</evidence>
<keyword evidence="4" id="KW-0272">Extracellular matrix</keyword>
<dbReference type="PANTHER" id="PTHR10574:SF285">
    <property type="entry name" value="LAMININ SUBUNIT ALPHA-3"/>
    <property type="match status" value="1"/>
</dbReference>
<dbReference type="InterPro" id="IPR010307">
    <property type="entry name" value="Laminin_dom_II"/>
</dbReference>
<dbReference type="CDD" id="cd00110">
    <property type="entry name" value="LamG"/>
    <property type="match status" value="5"/>
</dbReference>
<feature type="domain" description="Laminin G" evidence="16">
    <location>
        <begin position="2339"/>
        <end position="2540"/>
    </location>
</feature>
<dbReference type="GO" id="GO:0030334">
    <property type="term" value="P:regulation of cell migration"/>
    <property type="evidence" value="ECO:0007669"/>
    <property type="project" value="InterPro"/>
</dbReference>
<dbReference type="FunFam" id="2.10.25.10:FF:000390">
    <property type="entry name" value="Laminin subunit alpha 3"/>
    <property type="match status" value="1"/>
</dbReference>
<dbReference type="GO" id="GO:0030155">
    <property type="term" value="P:regulation of cell adhesion"/>
    <property type="evidence" value="ECO:0007669"/>
    <property type="project" value="InterPro"/>
</dbReference>
<dbReference type="InterPro" id="IPR050440">
    <property type="entry name" value="Laminin/Netrin_ECM"/>
</dbReference>
<dbReference type="SUPFAM" id="SSF49899">
    <property type="entry name" value="Concanavalin A-like lectins/glucanases"/>
    <property type="match status" value="5"/>
</dbReference>
<keyword evidence="11" id="KW-0325">Glycoprotein</keyword>
<evidence type="ECO:0000259" key="19">
    <source>
        <dbReference type="PROSITE" id="PS51117"/>
    </source>
</evidence>
<dbReference type="GO" id="GO:0005783">
    <property type="term" value="C:endoplasmic reticulum"/>
    <property type="evidence" value="ECO:0007669"/>
    <property type="project" value="Ensembl"/>
</dbReference>
<feature type="coiled-coil region" evidence="14">
    <location>
        <begin position="1912"/>
        <end position="1997"/>
    </location>
</feature>
<dbReference type="Pfam" id="PF00055">
    <property type="entry name" value="Laminin_N"/>
    <property type="match status" value="1"/>
</dbReference>
<dbReference type="Gene3D" id="2.60.120.260">
    <property type="entry name" value="Galactose-binding domain-like"/>
    <property type="match status" value="1"/>
</dbReference>
<feature type="disulfide bond" evidence="13">
    <location>
        <begin position="515"/>
        <end position="527"/>
    </location>
</feature>
<feature type="disulfide bond" evidence="13">
    <location>
        <begin position="1706"/>
        <end position="1715"/>
    </location>
</feature>
<evidence type="ECO:0000256" key="2">
    <source>
        <dbReference type="ARBA" id="ARBA00004302"/>
    </source>
</evidence>
<feature type="domain" description="Laminin EGF-like" evidence="17">
    <location>
        <begin position="470"/>
        <end position="514"/>
    </location>
</feature>
<feature type="domain" description="Laminin G" evidence="16">
    <location>
        <begin position="2716"/>
        <end position="2876"/>
    </location>
</feature>
<evidence type="ECO:0000256" key="8">
    <source>
        <dbReference type="ARBA" id="ARBA00022889"/>
    </source>
</evidence>
<dbReference type="FunFam" id="2.60.120.200:FF:000056">
    <property type="entry name" value="Laminin subunit alpha 3"/>
    <property type="match status" value="1"/>
</dbReference>
<dbReference type="Pfam" id="PF06008">
    <property type="entry name" value="Laminin_I"/>
    <property type="match status" value="1"/>
</dbReference>
<comment type="function">
    <text evidence="1">Binding to cells via a high affinity receptor, laminin is thought to mediate the attachment, migration and organization of cells into tissues during embryonic development by interacting with other extracellular matrix components.</text>
</comment>
<dbReference type="FunFam" id="2.60.120.200:FF:000102">
    <property type="entry name" value="Laminin subunit alpha 3"/>
    <property type="match status" value="1"/>
</dbReference>
<feature type="disulfide bond" evidence="13">
    <location>
        <begin position="1364"/>
        <end position="1376"/>
    </location>
</feature>
<keyword evidence="12 13" id="KW-0424">Laminin EGF-like domain</keyword>
<dbReference type="FunFam" id="2.60.120.200:FF:000092">
    <property type="entry name" value="Laminin subunit alpha 3"/>
    <property type="match status" value="1"/>
</dbReference>
<evidence type="ECO:0000256" key="10">
    <source>
        <dbReference type="ARBA" id="ARBA00023157"/>
    </source>
</evidence>
<evidence type="ECO:0000313" key="20">
    <source>
        <dbReference type="Ensembl" id="ENSCPOP00000006866.3"/>
    </source>
</evidence>
<dbReference type="GeneTree" id="ENSGT00940000155638"/>
<dbReference type="InterPro" id="IPR000034">
    <property type="entry name" value="Laminin_IV"/>
</dbReference>
<feature type="disulfide bond" evidence="13">
    <location>
        <begin position="1366"/>
        <end position="1383"/>
    </location>
</feature>
<dbReference type="VEuPathDB" id="HostDB:ENSCPOG00000007620"/>
<feature type="coiled-coil region" evidence="14">
    <location>
        <begin position="2054"/>
        <end position="2115"/>
    </location>
</feature>
<evidence type="ECO:0000256" key="6">
    <source>
        <dbReference type="ARBA" id="ARBA00022737"/>
    </source>
</evidence>
<dbReference type="GO" id="GO:0005576">
    <property type="term" value="C:extracellular region"/>
    <property type="evidence" value="ECO:0007669"/>
    <property type="project" value="UniProtKB-ARBA"/>
</dbReference>
<dbReference type="Pfam" id="PF24973">
    <property type="entry name" value="EGF_LMN_ATRN"/>
    <property type="match status" value="1"/>
</dbReference>
<evidence type="ECO:0000256" key="5">
    <source>
        <dbReference type="ARBA" id="ARBA00022729"/>
    </source>
</evidence>
<dbReference type="Bgee" id="ENSCPOG00000007620">
    <property type="expression patterns" value="Expressed in uterine cervix and 7 other cell types or tissues"/>
</dbReference>
<keyword evidence="6" id="KW-0677">Repeat</keyword>
<keyword evidence="7" id="KW-0084">Basement membrane</keyword>
<accession>H0VAI3</accession>
<feature type="chain" id="PRO_5012858919" evidence="15">
    <location>
        <begin position="29"/>
        <end position="3262"/>
    </location>
</feature>
<feature type="disulfide bond" evidence="13">
    <location>
        <begin position="470"/>
        <end position="482"/>
    </location>
</feature>
<dbReference type="HOGENOM" id="CLU_000301_1_0_1"/>
<dbReference type="PROSITE" id="PS50025">
    <property type="entry name" value="LAM_G_DOMAIN"/>
    <property type="match status" value="5"/>
</dbReference>
<dbReference type="PROSITE" id="PS51117">
    <property type="entry name" value="LAMININ_NTER"/>
    <property type="match status" value="1"/>
</dbReference>
<organism evidence="20 21">
    <name type="scientific">Cavia porcellus</name>
    <name type="common">Guinea pig</name>
    <dbReference type="NCBI Taxonomy" id="10141"/>
    <lineage>
        <taxon>Eukaryota</taxon>
        <taxon>Metazoa</taxon>
        <taxon>Chordata</taxon>
        <taxon>Craniata</taxon>
        <taxon>Vertebrata</taxon>
        <taxon>Euteleostomi</taxon>
        <taxon>Mammalia</taxon>
        <taxon>Eutheria</taxon>
        <taxon>Euarchontoglires</taxon>
        <taxon>Glires</taxon>
        <taxon>Rodentia</taxon>
        <taxon>Hystricomorpha</taxon>
        <taxon>Caviidae</taxon>
        <taxon>Cavia</taxon>
    </lineage>
</organism>
<dbReference type="InterPro" id="IPR013320">
    <property type="entry name" value="ConA-like_dom_sf"/>
</dbReference>
<evidence type="ECO:0000313" key="21">
    <source>
        <dbReference type="Proteomes" id="UP000005447"/>
    </source>
</evidence>
<feature type="domain" description="Laminin EGF-like" evidence="17">
    <location>
        <begin position="515"/>
        <end position="560"/>
    </location>
</feature>
<dbReference type="InterPro" id="IPR002049">
    <property type="entry name" value="LE_dom"/>
</dbReference>
<dbReference type="EMBL" id="AAKN02020641">
    <property type="status" value="NOT_ANNOTATED_CDS"/>
    <property type="molecule type" value="Genomic_DNA"/>
</dbReference>
<name>H0VAI3_CAVPO</name>
<dbReference type="InterPro" id="IPR008211">
    <property type="entry name" value="Laminin_N"/>
</dbReference>
<dbReference type="FunCoup" id="H0VAI3">
    <property type="interactions" value="428"/>
</dbReference>
<comment type="subcellular location">
    <subcellularLocation>
        <location evidence="2">Secreted</location>
        <location evidence="2">Extracellular space</location>
        <location evidence="2">Extracellular matrix</location>
        <location evidence="2">Basement membrane</location>
    </subcellularLocation>
</comment>
<dbReference type="STRING" id="10141.ENSCPOP00000006866"/>
<dbReference type="SMART" id="SM00282">
    <property type="entry name" value="LamG"/>
    <property type="match status" value="5"/>
</dbReference>
<feature type="domain" description="Laminin N-terminal" evidence="19">
    <location>
        <begin position="26"/>
        <end position="276"/>
    </location>
</feature>
<evidence type="ECO:0000256" key="12">
    <source>
        <dbReference type="ARBA" id="ARBA00023292"/>
    </source>
</evidence>
<feature type="disulfide bond" evidence="13">
    <location>
        <begin position="517"/>
        <end position="534"/>
    </location>
</feature>
<dbReference type="PROSITE" id="PS51115">
    <property type="entry name" value="LAMININ_IVA"/>
    <property type="match status" value="1"/>
</dbReference>
<dbReference type="SUPFAM" id="SSF57196">
    <property type="entry name" value="EGF/Laminin"/>
    <property type="match status" value="10"/>
</dbReference>
<proteinExistence type="predicted"/>
<dbReference type="FunFam" id="2.10.25.10:FF:000388">
    <property type="entry name" value="Laminin subunit alpha"/>
    <property type="match status" value="1"/>
</dbReference>
<feature type="domain" description="Laminin EGF-like" evidence="17">
    <location>
        <begin position="1364"/>
        <end position="1414"/>
    </location>
</feature>
<dbReference type="FunFam" id="2.10.25.10:FF:000209">
    <property type="entry name" value="Laminin subunit alpha 5"/>
    <property type="match status" value="1"/>
</dbReference>
<dbReference type="InterPro" id="IPR001791">
    <property type="entry name" value="Laminin_G"/>
</dbReference>
<feature type="coiled-coil region" evidence="14">
    <location>
        <begin position="1802"/>
        <end position="1864"/>
    </location>
</feature>
<dbReference type="FunFam" id="2.10.25.10:FF:000084">
    <property type="entry name" value="Laminin subunit alpha 3"/>
    <property type="match status" value="1"/>
</dbReference>
<reference evidence="21" key="1">
    <citation type="journal article" date="2011" name="Nature">
        <title>A high-resolution map of human evolutionary constraint using 29 mammals.</title>
        <authorList>
            <person name="Lindblad-Toh K."/>
            <person name="Garber M."/>
            <person name="Zuk O."/>
            <person name="Lin M.F."/>
            <person name="Parker B.J."/>
            <person name="Washietl S."/>
            <person name="Kheradpour P."/>
            <person name="Ernst J."/>
            <person name="Jordan G."/>
            <person name="Mauceli E."/>
            <person name="Ward L.D."/>
            <person name="Lowe C.B."/>
            <person name="Holloway A.K."/>
            <person name="Clamp M."/>
            <person name="Gnerre S."/>
            <person name="Alfoldi J."/>
            <person name="Beal K."/>
            <person name="Chang J."/>
            <person name="Clawson H."/>
            <person name="Cuff J."/>
            <person name="Di Palma F."/>
            <person name="Fitzgerald S."/>
            <person name="Flicek P."/>
            <person name="Guttman M."/>
            <person name="Hubisz M.J."/>
            <person name="Jaffe D.B."/>
            <person name="Jungreis I."/>
            <person name="Kent W.J."/>
            <person name="Kostka D."/>
            <person name="Lara M."/>
            <person name="Martins A.L."/>
            <person name="Massingham T."/>
            <person name="Moltke I."/>
            <person name="Raney B.J."/>
            <person name="Rasmussen M.D."/>
            <person name="Robinson J."/>
            <person name="Stark A."/>
            <person name="Vilella A.J."/>
            <person name="Wen J."/>
            <person name="Xie X."/>
            <person name="Zody M.C."/>
            <person name="Baldwin J."/>
            <person name="Bloom T."/>
            <person name="Chin C.W."/>
            <person name="Heiman D."/>
            <person name="Nicol R."/>
            <person name="Nusbaum C."/>
            <person name="Young S."/>
            <person name="Wilkinson J."/>
            <person name="Worley K.C."/>
            <person name="Kovar C.L."/>
            <person name="Muzny D.M."/>
            <person name="Gibbs R.A."/>
            <person name="Cree A."/>
            <person name="Dihn H.H."/>
            <person name="Fowler G."/>
            <person name="Jhangiani S."/>
            <person name="Joshi V."/>
            <person name="Lee S."/>
            <person name="Lewis L.R."/>
            <person name="Nazareth L.V."/>
            <person name="Okwuonu G."/>
            <person name="Santibanez J."/>
            <person name="Warren W.C."/>
            <person name="Mardis E.R."/>
            <person name="Weinstock G.M."/>
            <person name="Wilson R.K."/>
            <person name="Delehaunty K."/>
            <person name="Dooling D."/>
            <person name="Fronik C."/>
            <person name="Fulton L."/>
            <person name="Fulton B."/>
            <person name="Graves T."/>
            <person name="Minx P."/>
            <person name="Sodergren E."/>
            <person name="Birney E."/>
            <person name="Margulies E.H."/>
            <person name="Herrero J."/>
            <person name="Green E.D."/>
            <person name="Haussler D."/>
            <person name="Siepel A."/>
            <person name="Goldman N."/>
            <person name="Pollard K.S."/>
            <person name="Pedersen J.S."/>
            <person name="Lander E.S."/>
            <person name="Kellis M."/>
        </authorList>
    </citation>
    <scope>NUCLEOTIDE SEQUENCE [LARGE SCALE GENOMIC DNA]</scope>
    <source>
        <strain evidence="21">2N</strain>
    </source>
</reference>
<feature type="disulfide bond" evidence="13">
    <location>
        <begin position="536"/>
        <end position="545"/>
    </location>
</feature>
<feature type="disulfide bond" evidence="13">
    <location>
        <begin position="1238"/>
        <end position="1250"/>
    </location>
</feature>
<dbReference type="OMA" id="GECKCLT"/>
<evidence type="ECO:0000259" key="17">
    <source>
        <dbReference type="PROSITE" id="PS50027"/>
    </source>
</evidence>
<dbReference type="EMBL" id="AAKN02020642">
    <property type="status" value="NOT_ANNOTATED_CDS"/>
    <property type="molecule type" value="Genomic_DNA"/>
</dbReference>
<dbReference type="SMART" id="SM00281">
    <property type="entry name" value="LamB"/>
    <property type="match status" value="1"/>
</dbReference>
<evidence type="ECO:0000256" key="14">
    <source>
        <dbReference type="SAM" id="Coils"/>
    </source>
</evidence>
<dbReference type="Proteomes" id="UP000005447">
    <property type="component" value="Unassembled WGS sequence"/>
</dbReference>
<protein>
    <submittedName>
        <fullName evidence="20">Laminin subunit alpha 3</fullName>
    </submittedName>
</protein>
<keyword evidence="10 13" id="KW-1015">Disulfide bond</keyword>
<dbReference type="FunFam" id="2.10.25.10:FF:000090">
    <property type="entry name" value="laminin subunit alpha"/>
    <property type="match status" value="1"/>
</dbReference>
<dbReference type="Gene3D" id="2.170.300.10">
    <property type="entry name" value="Tie2 ligand-binding domain superfamily"/>
    <property type="match status" value="1"/>
</dbReference>
<dbReference type="PROSITE" id="PS50027">
    <property type="entry name" value="EGF_LAM_2"/>
    <property type="match status" value="8"/>
</dbReference>
<dbReference type="GO" id="GO:0005610">
    <property type="term" value="C:laminin-5 complex"/>
    <property type="evidence" value="ECO:0007669"/>
    <property type="project" value="Ensembl"/>
</dbReference>
<keyword evidence="5 15" id="KW-0732">Signal</keyword>
<feature type="signal peptide" evidence="15">
    <location>
        <begin position="1"/>
        <end position="28"/>
    </location>
</feature>
<feature type="disulfide bond" evidence="13">
    <location>
        <begin position="490"/>
        <end position="499"/>
    </location>
</feature>
<dbReference type="Gene3D" id="2.60.120.200">
    <property type="match status" value="5"/>
</dbReference>